<dbReference type="AlphaFoldDB" id="A0A974WFD8"/>
<evidence type="ECO:0000256" key="1">
    <source>
        <dbReference type="SAM" id="SignalP"/>
    </source>
</evidence>
<keyword evidence="3" id="KW-1185">Reference proteome</keyword>
<organism evidence="2 3">
    <name type="scientific">Fulvivirga lutea</name>
    <dbReference type="NCBI Taxonomy" id="2810512"/>
    <lineage>
        <taxon>Bacteria</taxon>
        <taxon>Pseudomonadati</taxon>
        <taxon>Bacteroidota</taxon>
        <taxon>Cytophagia</taxon>
        <taxon>Cytophagales</taxon>
        <taxon>Fulvivirgaceae</taxon>
        <taxon>Fulvivirga</taxon>
    </lineage>
</organism>
<keyword evidence="1" id="KW-0732">Signal</keyword>
<dbReference type="Pfam" id="PF14060">
    <property type="entry name" value="DUF4252"/>
    <property type="match status" value="1"/>
</dbReference>
<dbReference type="Proteomes" id="UP000662783">
    <property type="component" value="Chromosome"/>
</dbReference>
<name>A0A974WFD8_9BACT</name>
<evidence type="ECO:0000313" key="3">
    <source>
        <dbReference type="Proteomes" id="UP000662783"/>
    </source>
</evidence>
<evidence type="ECO:0000313" key="2">
    <source>
        <dbReference type="EMBL" id="QSE96082.1"/>
    </source>
</evidence>
<dbReference type="KEGG" id="fuv:JR347_10685"/>
<sequence length="168" mass="18938">MKKLSLIVAALVICGSAFSQSKSVEAFHSKYQDDRDASVVTLNGNIFELISSITGFSEEEDAQTVSRIAKGINSMNVLALPMDKIGISVKEIDNLRDDIKKEGYEEMMTVRDGRERVYFLAKTNKSQINNMLILTNKDDDEFVLINLDGILEMKDLAYLADHHKEWSK</sequence>
<feature type="signal peptide" evidence="1">
    <location>
        <begin position="1"/>
        <end position="19"/>
    </location>
</feature>
<dbReference type="InterPro" id="IPR025348">
    <property type="entry name" value="DUF4252"/>
</dbReference>
<protein>
    <submittedName>
        <fullName evidence="2">DUF4252 domain-containing protein</fullName>
    </submittedName>
</protein>
<feature type="chain" id="PRO_5037446366" evidence="1">
    <location>
        <begin position="20"/>
        <end position="168"/>
    </location>
</feature>
<accession>A0A974WFD8</accession>
<gene>
    <name evidence="2" type="ORF">JR347_10685</name>
</gene>
<dbReference type="EMBL" id="CP070608">
    <property type="protein sequence ID" value="QSE96082.1"/>
    <property type="molecule type" value="Genomic_DNA"/>
</dbReference>
<dbReference type="RefSeq" id="WP_205720595.1">
    <property type="nucleotide sequence ID" value="NZ_CP070608.1"/>
</dbReference>
<proteinExistence type="predicted"/>
<reference evidence="2" key="1">
    <citation type="submission" date="2021-02" db="EMBL/GenBank/DDBJ databases">
        <title>Fulvivirga sp. S481 isolated from sea water.</title>
        <authorList>
            <person name="Bae S.S."/>
            <person name="Baek K."/>
        </authorList>
    </citation>
    <scope>NUCLEOTIDE SEQUENCE</scope>
    <source>
        <strain evidence="2">S481</strain>
    </source>
</reference>